<evidence type="ECO:0000313" key="1">
    <source>
        <dbReference type="EMBL" id="KAJ1901206.1"/>
    </source>
</evidence>
<dbReference type="EMBL" id="JANBPG010000039">
    <property type="protein sequence ID" value="KAJ1901206.1"/>
    <property type="molecule type" value="Genomic_DNA"/>
</dbReference>
<protein>
    <submittedName>
        <fullName evidence="1">Uncharacterized protein</fullName>
    </submittedName>
</protein>
<proteinExistence type="predicted"/>
<comment type="caution">
    <text evidence="1">The sequence shown here is derived from an EMBL/GenBank/DDBJ whole genome shotgun (WGS) entry which is preliminary data.</text>
</comment>
<accession>A0ACC1IUQ1</accession>
<dbReference type="Proteomes" id="UP001150581">
    <property type="component" value="Unassembled WGS sequence"/>
</dbReference>
<evidence type="ECO:0000313" key="2">
    <source>
        <dbReference type="Proteomes" id="UP001150581"/>
    </source>
</evidence>
<name>A0ACC1IUQ1_9FUNG</name>
<sequence length="171" mass="20636">MSDYEKKALLKEFEELESKLKLKISQPILRETKLTYAIRSALIKGHLYYQCKFTNEHSEVQILKQFMREYEAKIKHIEKAKNTWQSVVDLYNMKSAELCYNYKRGKVEDKEVVTDAEDDLTRMWDWLEKHNTEYQTAKTEYDEVREKLKALIDEYRDAYEVARAEYLECYS</sequence>
<gene>
    <name evidence="1" type="ORF">LPJ66_000952</name>
</gene>
<keyword evidence="2" id="KW-1185">Reference proteome</keyword>
<reference evidence="1" key="1">
    <citation type="submission" date="2022-07" db="EMBL/GenBank/DDBJ databases">
        <title>Phylogenomic reconstructions and comparative analyses of Kickxellomycotina fungi.</title>
        <authorList>
            <person name="Reynolds N.K."/>
            <person name="Stajich J.E."/>
            <person name="Barry K."/>
            <person name="Grigoriev I.V."/>
            <person name="Crous P."/>
            <person name="Smith M.E."/>
        </authorList>
    </citation>
    <scope>NUCLEOTIDE SEQUENCE</scope>
    <source>
        <strain evidence="1">Benny 63K</strain>
    </source>
</reference>
<organism evidence="1 2">
    <name type="scientific">Kickxella alabastrina</name>
    <dbReference type="NCBI Taxonomy" id="61397"/>
    <lineage>
        <taxon>Eukaryota</taxon>
        <taxon>Fungi</taxon>
        <taxon>Fungi incertae sedis</taxon>
        <taxon>Zoopagomycota</taxon>
        <taxon>Kickxellomycotina</taxon>
        <taxon>Kickxellomycetes</taxon>
        <taxon>Kickxellales</taxon>
        <taxon>Kickxellaceae</taxon>
        <taxon>Kickxella</taxon>
    </lineage>
</organism>